<gene>
    <name evidence="1" type="ORF">S12H4_58264</name>
</gene>
<comment type="caution">
    <text evidence="1">The sequence shown here is derived from an EMBL/GenBank/DDBJ whole genome shotgun (WGS) entry which is preliminary data.</text>
</comment>
<evidence type="ECO:0000313" key="1">
    <source>
        <dbReference type="EMBL" id="GAJ18290.1"/>
    </source>
</evidence>
<reference evidence="1" key="1">
    <citation type="journal article" date="2014" name="Front. Microbiol.">
        <title>High frequency of phylogenetically diverse reductive dehalogenase-homologous genes in deep subseafloor sedimentary metagenomes.</title>
        <authorList>
            <person name="Kawai M."/>
            <person name="Futagami T."/>
            <person name="Toyoda A."/>
            <person name="Takaki Y."/>
            <person name="Nishi S."/>
            <person name="Hori S."/>
            <person name="Arai W."/>
            <person name="Tsubouchi T."/>
            <person name="Morono Y."/>
            <person name="Uchiyama I."/>
            <person name="Ito T."/>
            <person name="Fujiyama A."/>
            <person name="Inagaki F."/>
            <person name="Takami H."/>
        </authorList>
    </citation>
    <scope>NUCLEOTIDE SEQUENCE</scope>
    <source>
        <strain evidence="1">Expedition CK06-06</strain>
    </source>
</reference>
<accession>X1VZE0</accession>
<dbReference type="EMBL" id="BARW01037809">
    <property type="protein sequence ID" value="GAJ18290.1"/>
    <property type="molecule type" value="Genomic_DNA"/>
</dbReference>
<protein>
    <submittedName>
        <fullName evidence="1">Uncharacterized protein</fullName>
    </submittedName>
</protein>
<organism evidence="1">
    <name type="scientific">marine sediment metagenome</name>
    <dbReference type="NCBI Taxonomy" id="412755"/>
    <lineage>
        <taxon>unclassified sequences</taxon>
        <taxon>metagenomes</taxon>
        <taxon>ecological metagenomes</taxon>
    </lineage>
</organism>
<feature type="non-terminal residue" evidence="1">
    <location>
        <position position="1"/>
    </location>
</feature>
<name>X1VZE0_9ZZZZ</name>
<dbReference type="AlphaFoldDB" id="X1VZE0"/>
<proteinExistence type="predicted"/>
<sequence>KIPNGRELFRRKGLFVIDDWNRLGEVVVSAMQINEGQDAAQVLSSWDGDTNIVVKNALVDLVPSKKNQSLEIENI</sequence>